<evidence type="ECO:0000259" key="4">
    <source>
        <dbReference type="Pfam" id="PF00535"/>
    </source>
</evidence>
<organism evidence="5 6">
    <name type="scientific">Streptomyces jeddahensis</name>
    <dbReference type="NCBI Taxonomy" id="1716141"/>
    <lineage>
        <taxon>Bacteria</taxon>
        <taxon>Bacillati</taxon>
        <taxon>Actinomycetota</taxon>
        <taxon>Actinomycetes</taxon>
        <taxon>Kitasatosporales</taxon>
        <taxon>Streptomycetaceae</taxon>
        <taxon>Streptomyces</taxon>
    </lineage>
</organism>
<dbReference type="SUPFAM" id="SSF53448">
    <property type="entry name" value="Nucleotide-diphospho-sugar transferases"/>
    <property type="match status" value="1"/>
</dbReference>
<dbReference type="EMBL" id="LOHS01000076">
    <property type="protein sequence ID" value="OAH13461.1"/>
    <property type="molecule type" value="Genomic_DNA"/>
</dbReference>
<keyword evidence="3 5" id="KW-0808">Transferase</keyword>
<feature type="domain" description="Glycosyltransferase 2-like" evidence="4">
    <location>
        <begin position="9"/>
        <end position="165"/>
    </location>
</feature>
<evidence type="ECO:0000256" key="1">
    <source>
        <dbReference type="ARBA" id="ARBA00006739"/>
    </source>
</evidence>
<accession>A0A177HR28</accession>
<dbReference type="STRING" id="1716141.STSP_31390"/>
<dbReference type="RefSeq" id="WP_067277535.1">
    <property type="nucleotide sequence ID" value="NZ_LOHS01000076.1"/>
</dbReference>
<dbReference type="Pfam" id="PF00535">
    <property type="entry name" value="Glycos_transf_2"/>
    <property type="match status" value="1"/>
</dbReference>
<reference evidence="5 6" key="1">
    <citation type="submission" date="2015-12" db="EMBL/GenBank/DDBJ databases">
        <title>Genome sequence of Streptomyces sp. G25.</title>
        <authorList>
            <person name="Poehlein A."/>
            <person name="Roettig A."/>
            <person name="Hiessl S."/>
            <person name="Hauschild P."/>
            <person name="Schauer J."/>
            <person name="Madkour M.H."/>
            <person name="Al-Ansari A.M."/>
            <person name="Almakishah N.H."/>
            <person name="Steinbuechel A."/>
            <person name="Daniel R."/>
        </authorList>
    </citation>
    <scope>NUCLEOTIDE SEQUENCE [LARGE SCALE GENOMIC DNA]</scope>
    <source>
        <strain evidence="6">G25(2015)</strain>
    </source>
</reference>
<proteinExistence type="inferred from homology"/>
<comment type="similarity">
    <text evidence="1">Belongs to the glycosyltransferase 2 family.</text>
</comment>
<dbReference type="Gene3D" id="3.90.550.10">
    <property type="entry name" value="Spore Coat Polysaccharide Biosynthesis Protein SpsA, Chain A"/>
    <property type="match status" value="1"/>
</dbReference>
<gene>
    <name evidence="5" type="primary">wbbL_1</name>
    <name evidence="5" type="ORF">STSP_31390</name>
</gene>
<evidence type="ECO:0000256" key="2">
    <source>
        <dbReference type="ARBA" id="ARBA00022676"/>
    </source>
</evidence>
<dbReference type="AlphaFoldDB" id="A0A177HR28"/>
<dbReference type="PATRIC" id="fig|1716141.3.peg.3298"/>
<protein>
    <submittedName>
        <fullName evidence="5">N-acetylglucosaminyl-diphospho-decaprenol L-rhamnosyltransferase</fullName>
        <ecNumber evidence="5">2.4.1.289</ecNumber>
    </submittedName>
</protein>
<name>A0A177HR28_9ACTN</name>
<dbReference type="InterPro" id="IPR001173">
    <property type="entry name" value="Glyco_trans_2-like"/>
</dbReference>
<dbReference type="GO" id="GO:0102096">
    <property type="term" value="F:decaprenyl-N-acetyl-alpha-D-glucosaminyl-pyrophosphate:dTDP-alpha-L-rhamnose rhamnosyltransferase activity"/>
    <property type="evidence" value="ECO:0007669"/>
    <property type="project" value="UniProtKB-EC"/>
</dbReference>
<dbReference type="Proteomes" id="UP000077381">
    <property type="component" value="Unassembled WGS sequence"/>
</dbReference>
<dbReference type="OrthoDB" id="9787979at2"/>
<keyword evidence="2 5" id="KW-0328">Glycosyltransferase</keyword>
<evidence type="ECO:0000256" key="3">
    <source>
        <dbReference type="ARBA" id="ARBA00022679"/>
    </source>
</evidence>
<sequence length="303" mass="32556">MTAEAARTTVVVITRNRRDQVLHTLERLARLPERPPVIVTDNASADGTADAVARLHPGVRVLRPGRNLGALGRNTGVRHARTPYVAFSDDDSWWEPGALAAAEELLDAHPRLGLIAARIRVGPDGVSDPLNEILARSPLGRAPDLPGPRVLGFLACAAVARRDAFLDAGGYHPVLFFGGEETLLAYDLAARGWGVCHCPDVVAVHRPIGGVRAGRPAVQRRNAVLTAWLRRPLPVALRHTRVLAAEARTDPEARKALREVFERLPAALRARRPLPAAVEAAARRLDGPGLRGPRGPGRPGGVR</sequence>
<dbReference type="InterPro" id="IPR050834">
    <property type="entry name" value="Glycosyltransf_2"/>
</dbReference>
<keyword evidence="6" id="KW-1185">Reference proteome</keyword>
<dbReference type="PANTHER" id="PTHR43685:SF5">
    <property type="entry name" value="GLYCOSYLTRANSFERASE EPSE-RELATED"/>
    <property type="match status" value="1"/>
</dbReference>
<evidence type="ECO:0000313" key="5">
    <source>
        <dbReference type="EMBL" id="OAH13461.1"/>
    </source>
</evidence>
<comment type="caution">
    <text evidence="5">The sequence shown here is derived from an EMBL/GenBank/DDBJ whole genome shotgun (WGS) entry which is preliminary data.</text>
</comment>
<dbReference type="PANTHER" id="PTHR43685">
    <property type="entry name" value="GLYCOSYLTRANSFERASE"/>
    <property type="match status" value="1"/>
</dbReference>
<dbReference type="InterPro" id="IPR029044">
    <property type="entry name" value="Nucleotide-diphossugar_trans"/>
</dbReference>
<evidence type="ECO:0000313" key="6">
    <source>
        <dbReference type="Proteomes" id="UP000077381"/>
    </source>
</evidence>
<dbReference type="EC" id="2.4.1.289" evidence="5"/>